<comment type="caution">
    <text evidence="2">The sequence shown here is derived from an EMBL/GenBank/DDBJ whole genome shotgun (WGS) entry which is preliminary data.</text>
</comment>
<dbReference type="GO" id="GO:0016301">
    <property type="term" value="F:kinase activity"/>
    <property type="evidence" value="ECO:0007669"/>
    <property type="project" value="UniProtKB-KW"/>
</dbReference>
<dbReference type="Proteomes" id="UP000314294">
    <property type="component" value="Unassembled WGS sequence"/>
</dbReference>
<dbReference type="AlphaFoldDB" id="A0A4Z2G5Y3"/>
<keyword evidence="2" id="KW-0808">Transferase</keyword>
<organism evidence="2 3">
    <name type="scientific">Liparis tanakae</name>
    <name type="common">Tanaka's snailfish</name>
    <dbReference type="NCBI Taxonomy" id="230148"/>
    <lineage>
        <taxon>Eukaryota</taxon>
        <taxon>Metazoa</taxon>
        <taxon>Chordata</taxon>
        <taxon>Craniata</taxon>
        <taxon>Vertebrata</taxon>
        <taxon>Euteleostomi</taxon>
        <taxon>Actinopterygii</taxon>
        <taxon>Neopterygii</taxon>
        <taxon>Teleostei</taxon>
        <taxon>Neoteleostei</taxon>
        <taxon>Acanthomorphata</taxon>
        <taxon>Eupercaria</taxon>
        <taxon>Perciformes</taxon>
        <taxon>Cottioidei</taxon>
        <taxon>Cottales</taxon>
        <taxon>Liparidae</taxon>
        <taxon>Liparis</taxon>
    </lineage>
</organism>
<dbReference type="OrthoDB" id="546826at2759"/>
<accession>A0A4Z2G5Y3</accession>
<evidence type="ECO:0000313" key="2">
    <source>
        <dbReference type="EMBL" id="TNN48978.1"/>
    </source>
</evidence>
<evidence type="ECO:0000256" key="1">
    <source>
        <dbReference type="SAM" id="MobiDB-lite"/>
    </source>
</evidence>
<proteinExistence type="predicted"/>
<evidence type="ECO:0000313" key="3">
    <source>
        <dbReference type="Proteomes" id="UP000314294"/>
    </source>
</evidence>
<protein>
    <submittedName>
        <fullName evidence="2">Tyrosine-protein kinase Fer</fullName>
    </submittedName>
</protein>
<feature type="compositionally biased region" description="Pro residues" evidence="1">
    <location>
        <begin position="52"/>
        <end position="61"/>
    </location>
</feature>
<keyword evidence="2" id="KW-0418">Kinase</keyword>
<name>A0A4Z2G5Y3_9TELE</name>
<keyword evidence="3" id="KW-1185">Reference proteome</keyword>
<reference evidence="2 3" key="1">
    <citation type="submission" date="2019-03" db="EMBL/GenBank/DDBJ databases">
        <title>First draft genome of Liparis tanakae, snailfish: a comprehensive survey of snailfish specific genes.</title>
        <authorList>
            <person name="Kim W."/>
            <person name="Song I."/>
            <person name="Jeong J.-H."/>
            <person name="Kim D."/>
            <person name="Kim S."/>
            <person name="Ryu S."/>
            <person name="Song J.Y."/>
            <person name="Lee S.K."/>
        </authorList>
    </citation>
    <scope>NUCLEOTIDE SEQUENCE [LARGE SCALE GENOMIC DNA]</scope>
    <source>
        <tissue evidence="2">Muscle</tissue>
    </source>
</reference>
<sequence length="61" mass="6702">MGFGRDLRNSHEGLLKLQDWELKMVETEVLVSNMENNPPPAPSAADDRAGESPPPNTLVKT</sequence>
<feature type="region of interest" description="Disordered" evidence="1">
    <location>
        <begin position="32"/>
        <end position="61"/>
    </location>
</feature>
<gene>
    <name evidence="2" type="primary">FER</name>
    <name evidence="2" type="ORF">EYF80_040805</name>
</gene>
<dbReference type="EMBL" id="SRLO01000674">
    <property type="protein sequence ID" value="TNN48978.1"/>
    <property type="molecule type" value="Genomic_DNA"/>
</dbReference>